<name>A0AAP0P4C1_9MAGN</name>
<comment type="caution">
    <text evidence="2">The sequence shown here is derived from an EMBL/GenBank/DDBJ whole genome shotgun (WGS) entry which is preliminary data.</text>
</comment>
<sequence length="135" mass="15144">MNFQESWNSNWSRGLVGNQTGRNIGELKESGRGFDLWNEECDLAPATSLTRVGPLLGNDLSNIGNKFSEGRYGSVAPFFVVCKDDNMVSEKFQRWMTQNYSVRKVMELKGADHTAMFWAPQDLSAALLHVARPQA</sequence>
<gene>
    <name evidence="2" type="ORF">Sjap_010126</name>
</gene>
<dbReference type="GO" id="GO:0080032">
    <property type="term" value="F:methyl jasmonate esterase activity"/>
    <property type="evidence" value="ECO:0007669"/>
    <property type="project" value="TreeGrafter"/>
</dbReference>
<dbReference type="GO" id="GO:0009694">
    <property type="term" value="P:jasmonic acid metabolic process"/>
    <property type="evidence" value="ECO:0007669"/>
    <property type="project" value="TreeGrafter"/>
</dbReference>
<keyword evidence="1" id="KW-0378">Hydrolase</keyword>
<dbReference type="Gene3D" id="3.40.50.1820">
    <property type="entry name" value="alpha/beta hydrolase"/>
    <property type="match status" value="1"/>
</dbReference>
<keyword evidence="3" id="KW-1185">Reference proteome</keyword>
<dbReference type="GO" id="GO:0009696">
    <property type="term" value="P:salicylic acid metabolic process"/>
    <property type="evidence" value="ECO:0007669"/>
    <property type="project" value="TreeGrafter"/>
</dbReference>
<dbReference type="EMBL" id="JBBNAE010000004">
    <property type="protein sequence ID" value="KAK9129639.1"/>
    <property type="molecule type" value="Genomic_DNA"/>
</dbReference>
<evidence type="ECO:0000256" key="1">
    <source>
        <dbReference type="ARBA" id="ARBA00022801"/>
    </source>
</evidence>
<dbReference type="AlphaFoldDB" id="A0AAP0P4C1"/>
<protein>
    <submittedName>
        <fullName evidence="2">Uncharacterized protein</fullName>
    </submittedName>
</protein>
<dbReference type="GO" id="GO:0080031">
    <property type="term" value="F:methyl salicylate esterase activity"/>
    <property type="evidence" value="ECO:0007669"/>
    <property type="project" value="TreeGrafter"/>
</dbReference>
<dbReference type="InterPro" id="IPR029058">
    <property type="entry name" value="AB_hydrolase_fold"/>
</dbReference>
<dbReference type="GO" id="GO:0080030">
    <property type="term" value="F:methyl indole-3-acetate esterase activity"/>
    <property type="evidence" value="ECO:0007669"/>
    <property type="project" value="TreeGrafter"/>
</dbReference>
<dbReference type="PANTHER" id="PTHR10992:SF1083">
    <property type="entry name" value="METHYLESTERASE 1"/>
    <property type="match status" value="1"/>
</dbReference>
<reference evidence="2 3" key="1">
    <citation type="submission" date="2024-01" db="EMBL/GenBank/DDBJ databases">
        <title>Genome assemblies of Stephania.</title>
        <authorList>
            <person name="Yang L."/>
        </authorList>
    </citation>
    <scope>NUCLEOTIDE SEQUENCE [LARGE SCALE GENOMIC DNA]</scope>
    <source>
        <strain evidence="2">QJT</strain>
        <tissue evidence="2">Leaf</tissue>
    </source>
</reference>
<dbReference type="InterPro" id="IPR045889">
    <property type="entry name" value="MES/HNL"/>
</dbReference>
<organism evidence="2 3">
    <name type="scientific">Stephania japonica</name>
    <dbReference type="NCBI Taxonomy" id="461633"/>
    <lineage>
        <taxon>Eukaryota</taxon>
        <taxon>Viridiplantae</taxon>
        <taxon>Streptophyta</taxon>
        <taxon>Embryophyta</taxon>
        <taxon>Tracheophyta</taxon>
        <taxon>Spermatophyta</taxon>
        <taxon>Magnoliopsida</taxon>
        <taxon>Ranunculales</taxon>
        <taxon>Menispermaceae</taxon>
        <taxon>Menispermoideae</taxon>
        <taxon>Cissampelideae</taxon>
        <taxon>Stephania</taxon>
    </lineage>
</organism>
<evidence type="ECO:0000313" key="3">
    <source>
        <dbReference type="Proteomes" id="UP001417504"/>
    </source>
</evidence>
<dbReference type="PANTHER" id="PTHR10992">
    <property type="entry name" value="METHYLESTERASE FAMILY MEMBER"/>
    <property type="match status" value="1"/>
</dbReference>
<evidence type="ECO:0000313" key="2">
    <source>
        <dbReference type="EMBL" id="KAK9129639.1"/>
    </source>
</evidence>
<dbReference type="Proteomes" id="UP001417504">
    <property type="component" value="Unassembled WGS sequence"/>
</dbReference>
<proteinExistence type="predicted"/>
<accession>A0AAP0P4C1</accession>
<dbReference type="SUPFAM" id="SSF53474">
    <property type="entry name" value="alpha/beta-Hydrolases"/>
    <property type="match status" value="1"/>
</dbReference>